<feature type="transmembrane region" description="Helical" evidence="2">
    <location>
        <begin position="179"/>
        <end position="198"/>
    </location>
</feature>
<feature type="transmembrane region" description="Helical" evidence="2">
    <location>
        <begin position="32"/>
        <end position="51"/>
    </location>
</feature>
<feature type="transmembrane region" description="Helical" evidence="2">
    <location>
        <begin position="296"/>
        <end position="316"/>
    </location>
</feature>
<keyword evidence="2" id="KW-1133">Transmembrane helix</keyword>
<dbReference type="PANTHER" id="PTHR16189:SF0">
    <property type="entry name" value="TRANSMEMBRANE PROTEIN 104"/>
    <property type="match status" value="1"/>
</dbReference>
<dbReference type="RefSeq" id="XP_067761070.1">
    <property type="nucleotide sequence ID" value="XM_067912048.1"/>
</dbReference>
<dbReference type="Proteomes" id="UP000018208">
    <property type="component" value="Unassembled WGS sequence"/>
</dbReference>
<comment type="caution">
    <text evidence="3">The sequence shown here is derived from an EMBL/GenBank/DDBJ whole genome shotgun (WGS) entry which is preliminary data.</text>
</comment>
<reference evidence="3 4" key="1">
    <citation type="journal article" date="2014" name="PLoS Genet.">
        <title>The Genome of Spironucleus salmonicida Highlights a Fish Pathogen Adapted to Fluctuating Environments.</title>
        <authorList>
            <person name="Xu F."/>
            <person name="Jerlstrom-Hultqvist J."/>
            <person name="Einarsson E."/>
            <person name="Astvaldsson A."/>
            <person name="Svard S.G."/>
            <person name="Andersson J.O."/>
        </authorList>
    </citation>
    <scope>NUCLEOTIDE SEQUENCE [LARGE SCALE GENOMIC DNA]</scope>
    <source>
        <strain evidence="3 4">ATCC 50377</strain>
    </source>
</reference>
<comment type="subcellular location">
    <subcellularLocation>
        <location evidence="1">Membrane</location>
        <topology evidence="1">Multi-pass membrane protein</topology>
    </subcellularLocation>
</comment>
<feature type="transmembrane region" description="Helical" evidence="2">
    <location>
        <begin position="125"/>
        <end position="144"/>
    </location>
</feature>
<feature type="transmembrane region" description="Helical" evidence="2">
    <location>
        <begin position="7"/>
        <end position="26"/>
    </location>
</feature>
<evidence type="ECO:0000313" key="3">
    <source>
        <dbReference type="EMBL" id="KAH0570297.1"/>
    </source>
</evidence>
<name>A0A9P8LLV3_9EUKA</name>
<keyword evidence="4" id="KW-1185">Reference proteome</keyword>
<evidence type="ECO:0000256" key="1">
    <source>
        <dbReference type="ARBA" id="ARBA00004141"/>
    </source>
</evidence>
<dbReference type="PANTHER" id="PTHR16189">
    <property type="entry name" value="TRANSMEMBRANE PROTEIN 104-RELATED"/>
    <property type="match status" value="1"/>
</dbReference>
<gene>
    <name evidence="3" type="ORF">SS50377_28272</name>
</gene>
<accession>A0A9P8LLV3</accession>
<keyword evidence="2" id="KW-0472">Membrane</keyword>
<keyword evidence="2" id="KW-0812">Transmembrane</keyword>
<protein>
    <submittedName>
        <fullName evidence="3">Amino acid transporter</fullName>
    </submittedName>
</protein>
<evidence type="ECO:0000256" key="2">
    <source>
        <dbReference type="SAM" id="Phobius"/>
    </source>
</evidence>
<dbReference type="GO" id="GO:0016020">
    <property type="term" value="C:membrane"/>
    <property type="evidence" value="ECO:0007669"/>
    <property type="project" value="UniProtKB-SubCell"/>
</dbReference>
<feature type="transmembrane region" description="Helical" evidence="2">
    <location>
        <begin position="459"/>
        <end position="484"/>
    </location>
</feature>
<proteinExistence type="predicted"/>
<feature type="transmembrane region" description="Helical" evidence="2">
    <location>
        <begin position="343"/>
        <end position="366"/>
    </location>
</feature>
<dbReference type="AlphaFoldDB" id="A0A9P8LLV3"/>
<dbReference type="KEGG" id="ssao:94302295"/>
<organism evidence="3 4">
    <name type="scientific">Spironucleus salmonicida</name>
    <dbReference type="NCBI Taxonomy" id="348837"/>
    <lineage>
        <taxon>Eukaryota</taxon>
        <taxon>Metamonada</taxon>
        <taxon>Diplomonadida</taxon>
        <taxon>Hexamitidae</taxon>
        <taxon>Hexamitinae</taxon>
        <taxon>Spironucleus</taxon>
    </lineage>
</organism>
<evidence type="ECO:0000313" key="4">
    <source>
        <dbReference type="Proteomes" id="UP000018208"/>
    </source>
</evidence>
<dbReference type="OrthoDB" id="10254929at2759"/>
<dbReference type="GeneID" id="94302295"/>
<feature type="transmembrane region" description="Helical" evidence="2">
    <location>
        <begin position="413"/>
        <end position="433"/>
    </location>
</feature>
<feature type="transmembrane region" description="Helical" evidence="2">
    <location>
        <begin position="210"/>
        <end position="233"/>
    </location>
</feature>
<feature type="transmembrane region" description="Helical" evidence="2">
    <location>
        <begin position="387"/>
        <end position="407"/>
    </location>
</feature>
<dbReference type="EMBL" id="AUWU02000008">
    <property type="protein sequence ID" value="KAH0570297.1"/>
    <property type="molecule type" value="Genomic_DNA"/>
</dbReference>
<sequence>MSTYKAYTVAAMMINYAVGTGVLNLPKTVAKASIFVAFILLTLLTFAGYLLGRYTLDALSRTFALKRLESNNVIKVGQTEDEVVVFSPENGQQSSGSPDVDYSLPNDYTYEVSELCGVHYGKGGFYVYQVAVILYVFGVIWGYTSVVAQSLSSVIPFGANWHCADPCGASYAKLCNVAYYVWTYVAIVYSSILVFFDLSKQNILQNIFTICRFVAVGGMAFLVFVCIFISPYNVGSDQASAIPYVKKIPLFHFQIRTFGSMFSSSVFAIILHYCIPGVLQPTEQSQQKYLNHSFTGSFGFIYIIMAFVAYPSALYFGTDGAQLITLNLIKWDGKKWDATSQPAWAAAIAYIIRLLPPIYVLGAIPLNGISMTNNIAAFFPNAKEKKWFYIVVKLACIIPAGVLAGFFRCIGQIIDLTGLLGFVILLAPAFCLIKARKACQEKFGTKKTPFSGFCDHEGVIITIMVLFIIGFGFTLYAVIANFIYG</sequence>
<feature type="transmembrane region" description="Helical" evidence="2">
    <location>
        <begin position="253"/>
        <end position="275"/>
    </location>
</feature>